<dbReference type="Proteomes" id="UP001364617">
    <property type="component" value="Unassembled WGS sequence"/>
</dbReference>
<dbReference type="PANTHER" id="PTHR28574">
    <property type="entry name" value="RIKEN CDNA 6820408C15"/>
    <property type="match status" value="1"/>
</dbReference>
<feature type="coiled-coil region" evidence="1">
    <location>
        <begin position="279"/>
        <end position="320"/>
    </location>
</feature>
<gene>
    <name evidence="2" type="ORF">R3I93_020392</name>
</gene>
<sequence length="350" mass="40965">MTRQEMLNFHPADYSKWERSTRPKPLLWATFHHKAVISSPTGKSGKSQNAVQNDFTTLPKLSNVTRRAPEKVEQDQITSKRKDNIKALMLLITSRKNAIKNLEEHCEQLQERNLQMARTIIDTDRSSVSRAKELLTQREQMRRSMVALKKWDNSLIKSANAELTDTEEVSQTNLSGLQKQLDMVKAEVVKARKELRFLKTYKDMEFPVKALQIADMKRKLDRLKEMQQKEQEDVNLLFKKETVHLERCQHQREQEVLSAVVEKHESHIPPIVKLVASQNSTMREEINMHRKVIMELEKKNEELMKSIQELQLSRPNIRREIFPDVFLKSDKCTPDMDVHLNIPQEDLLPV</sequence>
<accession>A0AAN9C8Q6</accession>
<feature type="coiled-coil region" evidence="1">
    <location>
        <begin position="174"/>
        <end position="233"/>
    </location>
</feature>
<evidence type="ECO:0000313" key="3">
    <source>
        <dbReference type="Proteomes" id="UP001364617"/>
    </source>
</evidence>
<dbReference type="InterPro" id="IPR029236">
    <property type="entry name" value="DUF4618"/>
</dbReference>
<comment type="caution">
    <text evidence="2">The sequence shown here is derived from an EMBL/GenBank/DDBJ whole genome shotgun (WGS) entry which is preliminary data.</text>
</comment>
<organism evidence="2 3">
    <name type="scientific">Phoxinus phoxinus</name>
    <name type="common">Eurasian minnow</name>
    <dbReference type="NCBI Taxonomy" id="58324"/>
    <lineage>
        <taxon>Eukaryota</taxon>
        <taxon>Metazoa</taxon>
        <taxon>Chordata</taxon>
        <taxon>Craniata</taxon>
        <taxon>Vertebrata</taxon>
        <taxon>Euteleostomi</taxon>
        <taxon>Actinopterygii</taxon>
        <taxon>Neopterygii</taxon>
        <taxon>Teleostei</taxon>
        <taxon>Ostariophysi</taxon>
        <taxon>Cypriniformes</taxon>
        <taxon>Leuciscidae</taxon>
        <taxon>Phoxininae</taxon>
        <taxon>Phoxinus</taxon>
    </lineage>
</organism>
<dbReference type="AlphaFoldDB" id="A0AAN9C8Q6"/>
<name>A0AAN9C8Q6_9TELE</name>
<evidence type="ECO:0000313" key="2">
    <source>
        <dbReference type="EMBL" id="KAK7127788.1"/>
    </source>
</evidence>
<proteinExistence type="predicted"/>
<dbReference type="PANTHER" id="PTHR28574:SF1">
    <property type="entry name" value="RIKEN CDNA 6820408C15 GENE"/>
    <property type="match status" value="1"/>
</dbReference>
<dbReference type="EMBL" id="JAYKXH010000022">
    <property type="protein sequence ID" value="KAK7127788.1"/>
    <property type="molecule type" value="Genomic_DNA"/>
</dbReference>
<reference evidence="2 3" key="1">
    <citation type="submission" date="2024-02" db="EMBL/GenBank/DDBJ databases">
        <title>Chromosome-level genome assembly of the Eurasian Minnow (Phoxinus phoxinus).</title>
        <authorList>
            <person name="Oriowo T.O."/>
            <person name="Martin S."/>
            <person name="Stange M."/>
            <person name="Chrysostomakis Y."/>
            <person name="Brown T."/>
            <person name="Winkler S."/>
            <person name="Kukowka S."/>
            <person name="Myers E.W."/>
            <person name="Bohne A."/>
        </authorList>
    </citation>
    <scope>NUCLEOTIDE SEQUENCE [LARGE SCALE GENOMIC DNA]</scope>
    <source>
        <strain evidence="2">ZFMK-TIS-60720</strain>
        <tissue evidence="2">Whole Organism</tissue>
    </source>
</reference>
<feature type="coiled-coil region" evidence="1">
    <location>
        <begin position="92"/>
        <end position="119"/>
    </location>
</feature>
<evidence type="ECO:0000256" key="1">
    <source>
        <dbReference type="SAM" id="Coils"/>
    </source>
</evidence>
<dbReference type="Pfam" id="PF15397">
    <property type="entry name" value="DUF4618"/>
    <property type="match status" value="1"/>
</dbReference>
<keyword evidence="1" id="KW-0175">Coiled coil</keyword>
<protein>
    <submittedName>
        <fullName evidence="2">Uncharacterized protein</fullName>
    </submittedName>
</protein>
<keyword evidence="3" id="KW-1185">Reference proteome</keyword>